<dbReference type="Pfam" id="PF05106">
    <property type="entry name" value="Phage_holin_3_1"/>
    <property type="match status" value="1"/>
</dbReference>
<evidence type="ECO:0000313" key="3">
    <source>
        <dbReference type="Proteomes" id="UP001231859"/>
    </source>
</evidence>
<proteinExistence type="predicted"/>
<sequence length="104" mass="11369">MQTMKESLTEIFYTIKNAWPQLSGVALAIFIRYACFIYDGDARKNKWAECLLCGALSWAVISGAEFIGIPNGASGMIGGAIGFLGVEKIRDIAHRIISKRLGDK</sequence>
<dbReference type="EMBL" id="CP123759">
    <property type="protein sequence ID" value="WGO84678.1"/>
    <property type="molecule type" value="Genomic_DNA"/>
</dbReference>
<name>A0ABY8P5B0_9GAMM</name>
<protein>
    <submittedName>
        <fullName evidence="2">Phage holin, lambda family</fullName>
    </submittedName>
</protein>
<evidence type="ECO:0000256" key="1">
    <source>
        <dbReference type="SAM" id="Phobius"/>
    </source>
</evidence>
<accession>A0ABY8P5B0</accession>
<dbReference type="Proteomes" id="UP001231859">
    <property type="component" value="Chromosome"/>
</dbReference>
<keyword evidence="1" id="KW-0472">Membrane</keyword>
<organism evidence="2 3">
    <name type="scientific">Arsenophonus apicola</name>
    <dbReference type="NCBI Taxonomy" id="2879119"/>
    <lineage>
        <taxon>Bacteria</taxon>
        <taxon>Pseudomonadati</taxon>
        <taxon>Pseudomonadota</taxon>
        <taxon>Gammaproteobacteria</taxon>
        <taxon>Enterobacterales</taxon>
        <taxon>Morganellaceae</taxon>
        <taxon>Arsenophonus</taxon>
    </lineage>
</organism>
<gene>
    <name evidence="2" type="ORF">QG404_07395</name>
</gene>
<dbReference type="InterPro" id="IPR006481">
    <property type="entry name" value="Phage_lambda_GpS_holin"/>
</dbReference>
<dbReference type="NCBIfam" id="TIGR01594">
    <property type="entry name" value="holin_lambda"/>
    <property type="match status" value="1"/>
</dbReference>
<evidence type="ECO:0000313" key="2">
    <source>
        <dbReference type="EMBL" id="WGO84678.1"/>
    </source>
</evidence>
<feature type="transmembrane region" description="Helical" evidence="1">
    <location>
        <begin position="20"/>
        <end position="38"/>
    </location>
</feature>
<keyword evidence="1" id="KW-1133">Transmembrane helix</keyword>
<dbReference type="RefSeq" id="WP_280939635.1">
    <property type="nucleotide sequence ID" value="NZ_CP123759.1"/>
</dbReference>
<keyword evidence="1" id="KW-0812">Transmembrane</keyword>
<keyword evidence="3" id="KW-1185">Reference proteome</keyword>
<reference evidence="2 3" key="1">
    <citation type="submission" date="2023-04" db="EMBL/GenBank/DDBJ databases">
        <title>Genome dynamics across the evolutionary transition to endosymbiosis.</title>
        <authorList>
            <person name="Siozios S."/>
            <person name="Nadal-Jimenez P."/>
            <person name="Azagi T."/>
            <person name="Sprong H."/>
            <person name="Frost C.L."/>
            <person name="Parratt S.R."/>
            <person name="Taylor G."/>
            <person name="Brettell L."/>
            <person name="Lew K.C."/>
            <person name="Croft L."/>
            <person name="King K.C."/>
            <person name="Brockhurst M.A."/>
            <person name="Hypsa V."/>
            <person name="Novakova E."/>
            <person name="Darby A.C."/>
            <person name="Hurst G.D.D."/>
        </authorList>
    </citation>
    <scope>NUCLEOTIDE SEQUENCE [LARGE SCALE GENOMIC DNA]</scope>
    <source>
        <strain evidence="3">aApi_AU</strain>
    </source>
</reference>